<accession>A0ABD1EGN2</accession>
<evidence type="ECO:0000313" key="3">
    <source>
        <dbReference type="Proteomes" id="UP001566132"/>
    </source>
</evidence>
<gene>
    <name evidence="2" type="ORF">ABEB36_009534</name>
</gene>
<dbReference type="Pfam" id="PF21789">
    <property type="entry name" value="TNP-like_RNaseH_C"/>
    <property type="match status" value="1"/>
</dbReference>
<dbReference type="AlphaFoldDB" id="A0ABD1EGN2"/>
<organism evidence="2 3">
    <name type="scientific">Hypothenemus hampei</name>
    <name type="common">Coffee berry borer</name>
    <dbReference type="NCBI Taxonomy" id="57062"/>
    <lineage>
        <taxon>Eukaryota</taxon>
        <taxon>Metazoa</taxon>
        <taxon>Ecdysozoa</taxon>
        <taxon>Arthropoda</taxon>
        <taxon>Hexapoda</taxon>
        <taxon>Insecta</taxon>
        <taxon>Pterygota</taxon>
        <taxon>Neoptera</taxon>
        <taxon>Endopterygota</taxon>
        <taxon>Coleoptera</taxon>
        <taxon>Polyphaga</taxon>
        <taxon>Cucujiformia</taxon>
        <taxon>Curculionidae</taxon>
        <taxon>Scolytinae</taxon>
        <taxon>Hypothenemus</taxon>
    </lineage>
</organism>
<proteinExistence type="predicted"/>
<reference evidence="2 3" key="1">
    <citation type="submission" date="2024-05" db="EMBL/GenBank/DDBJ databases">
        <title>Genetic variation in Jamaican populations of the coffee berry borer (Hypothenemus hampei).</title>
        <authorList>
            <person name="Errbii M."/>
            <person name="Myrie A."/>
        </authorList>
    </citation>
    <scope>NUCLEOTIDE SEQUENCE [LARGE SCALE GENOMIC DNA]</scope>
    <source>
        <strain evidence="2">JA-Hopewell-2020-01-JO</strain>
        <tissue evidence="2">Whole body</tissue>
    </source>
</reference>
<comment type="caution">
    <text evidence="2">The sequence shown here is derived from an EMBL/GenBank/DDBJ whole genome shotgun (WGS) entry which is preliminary data.</text>
</comment>
<evidence type="ECO:0000313" key="2">
    <source>
        <dbReference type="EMBL" id="KAL1493848.1"/>
    </source>
</evidence>
<dbReference type="EMBL" id="JBDJPC010000007">
    <property type="protein sequence ID" value="KAL1493848.1"/>
    <property type="molecule type" value="Genomic_DNA"/>
</dbReference>
<keyword evidence="3" id="KW-1185">Reference proteome</keyword>
<evidence type="ECO:0000259" key="1">
    <source>
        <dbReference type="Pfam" id="PF21789"/>
    </source>
</evidence>
<dbReference type="InterPro" id="IPR048367">
    <property type="entry name" value="TNP-like_RNaseH_C"/>
</dbReference>
<feature type="domain" description="Transposable element P transposase-like RNase H C-terminal" evidence="1">
    <location>
        <begin position="61"/>
        <end position="93"/>
    </location>
</feature>
<dbReference type="Proteomes" id="UP001566132">
    <property type="component" value="Unassembled WGS sequence"/>
</dbReference>
<name>A0ABD1EGN2_HYPHA</name>
<sequence>MDFWTESIINIGDWEFQRRTKSGLLKKMPPSQKGWLTTLGAIKGVWDYLYANGFASLRTRALNQDPLENFFGAIRSGCGGADNPTIVQFVGSMKTQIINGLSTNKLGGNCEEDESSLLTNLQAFLNEGAHNVTNGDNVNNSTMATKVLISAAEAIATDVTNGNRNILSVAYVGGFIMKHLLPSIQNCNDCKQIICGNEEDPHNLFISFKEFSTATSHLNYPSGLLVTAVGIGVTLIENFLNEASCYKKIAQRVLSN</sequence>
<protein>
    <recommendedName>
        <fullName evidence="1">Transposable element P transposase-like RNase H C-terminal domain-containing protein</fullName>
    </recommendedName>
</protein>